<keyword evidence="1" id="KW-0472">Membrane</keyword>
<sequence length="60" mass="6602">MELKLVGLLVSFAMTLLLFSTAYAEAIKISNTEGKVDGTFLILSVPLAFLFSIFTIVFQK</sequence>
<dbReference type="RefSeq" id="WP_204547618.1">
    <property type="nucleotide sequence ID" value="NZ_JAFBFI010000030.1"/>
</dbReference>
<keyword evidence="1" id="KW-1133">Transmembrane helix</keyword>
<gene>
    <name evidence="2" type="ORF">JOC77_004104</name>
</gene>
<feature type="transmembrane region" description="Helical" evidence="1">
    <location>
        <begin position="40"/>
        <end position="58"/>
    </location>
</feature>
<dbReference type="EMBL" id="JAFBFI010000030">
    <property type="protein sequence ID" value="MBM7694629.1"/>
    <property type="molecule type" value="Genomic_DNA"/>
</dbReference>
<name>A0ABS2QN88_9BACI</name>
<evidence type="ECO:0000313" key="2">
    <source>
        <dbReference type="EMBL" id="MBM7694629.1"/>
    </source>
</evidence>
<accession>A0ABS2QN88</accession>
<evidence type="ECO:0000313" key="3">
    <source>
        <dbReference type="Proteomes" id="UP000823486"/>
    </source>
</evidence>
<dbReference type="Proteomes" id="UP000823486">
    <property type="component" value="Unassembled WGS sequence"/>
</dbReference>
<reference evidence="2 3" key="1">
    <citation type="submission" date="2021-01" db="EMBL/GenBank/DDBJ databases">
        <title>Genomic Encyclopedia of Type Strains, Phase IV (KMG-IV): sequencing the most valuable type-strain genomes for metagenomic binning, comparative biology and taxonomic classification.</title>
        <authorList>
            <person name="Goeker M."/>
        </authorList>
    </citation>
    <scope>NUCLEOTIDE SEQUENCE [LARGE SCALE GENOMIC DNA]</scope>
    <source>
        <strain evidence="2 3">DSM 105482</strain>
    </source>
</reference>
<protein>
    <submittedName>
        <fullName evidence="2">Uncharacterized protein</fullName>
    </submittedName>
</protein>
<keyword evidence="1" id="KW-0812">Transmembrane</keyword>
<comment type="caution">
    <text evidence="2">The sequence shown here is derived from an EMBL/GenBank/DDBJ whole genome shotgun (WGS) entry which is preliminary data.</text>
</comment>
<organism evidence="2 3">
    <name type="scientific">Peribacillus deserti</name>
    <dbReference type="NCBI Taxonomy" id="673318"/>
    <lineage>
        <taxon>Bacteria</taxon>
        <taxon>Bacillati</taxon>
        <taxon>Bacillota</taxon>
        <taxon>Bacilli</taxon>
        <taxon>Bacillales</taxon>
        <taxon>Bacillaceae</taxon>
        <taxon>Peribacillus</taxon>
    </lineage>
</organism>
<evidence type="ECO:0000256" key="1">
    <source>
        <dbReference type="SAM" id="Phobius"/>
    </source>
</evidence>
<proteinExistence type="predicted"/>
<keyword evidence="3" id="KW-1185">Reference proteome</keyword>